<dbReference type="AlphaFoldDB" id="A0A6V8NNP8"/>
<accession>A0A6V8NNP8</accession>
<name>A0A6V8NNP8_9ACTN</name>
<dbReference type="EMBL" id="BLRV01000006">
    <property type="protein sequence ID" value="GFP20881.1"/>
    <property type="molecule type" value="Genomic_DNA"/>
</dbReference>
<dbReference type="GO" id="GO:0008168">
    <property type="term" value="F:methyltransferase activity"/>
    <property type="evidence" value="ECO:0007669"/>
    <property type="project" value="UniProtKB-KW"/>
</dbReference>
<evidence type="ECO:0000313" key="3">
    <source>
        <dbReference type="Proteomes" id="UP000580051"/>
    </source>
</evidence>
<feature type="domain" description="DUF1156" evidence="1">
    <location>
        <begin position="10"/>
        <end position="62"/>
    </location>
</feature>
<feature type="non-terminal residue" evidence="2">
    <location>
        <position position="106"/>
    </location>
</feature>
<dbReference type="InterPro" id="IPR009537">
    <property type="entry name" value="DUF1156"/>
</dbReference>
<dbReference type="Pfam" id="PF06634">
    <property type="entry name" value="DUF1156"/>
    <property type="match status" value="1"/>
</dbReference>
<evidence type="ECO:0000313" key="2">
    <source>
        <dbReference type="EMBL" id="GFP20881.1"/>
    </source>
</evidence>
<keyword evidence="2" id="KW-0489">Methyltransferase</keyword>
<keyword evidence="2" id="KW-0808">Transferase</keyword>
<protein>
    <submittedName>
        <fullName evidence="2">Putative DNA methylase</fullName>
    </submittedName>
</protein>
<dbReference type="RefSeq" id="WP_176226026.1">
    <property type="nucleotide sequence ID" value="NZ_BLRV01000006.1"/>
</dbReference>
<reference evidence="2 3" key="1">
    <citation type="journal article" date="2020" name="Front. Microbiol.">
        <title>Single-cell genomics of novel Actinobacteria with the Wood-Ljungdahl pathway discovered in a serpentinizing system.</title>
        <authorList>
            <person name="Merino N."/>
            <person name="Kawai M."/>
            <person name="Boyd E.S."/>
            <person name="Colman D.R."/>
            <person name="McGlynn S.E."/>
            <person name="Nealson K.H."/>
            <person name="Kurokawa K."/>
            <person name="Hongoh Y."/>
        </authorList>
    </citation>
    <scope>NUCLEOTIDE SEQUENCE [LARGE SCALE GENOMIC DNA]</scope>
    <source>
        <strain evidence="2 3">S06</strain>
    </source>
</reference>
<organism evidence="2 3">
    <name type="scientific">Candidatus Hakubella thermalkaliphila</name>
    <dbReference type="NCBI Taxonomy" id="2754717"/>
    <lineage>
        <taxon>Bacteria</taxon>
        <taxon>Bacillati</taxon>
        <taxon>Actinomycetota</taxon>
        <taxon>Actinomycetota incertae sedis</taxon>
        <taxon>Candidatus Hakubellales</taxon>
        <taxon>Candidatus Hakubellaceae</taxon>
        <taxon>Candidatus Hakubella</taxon>
    </lineage>
</organism>
<evidence type="ECO:0000259" key="1">
    <source>
        <dbReference type="Pfam" id="PF06634"/>
    </source>
</evidence>
<comment type="caution">
    <text evidence="2">The sequence shown here is derived from an EMBL/GenBank/DDBJ whole genome shotgun (WGS) entry which is preliminary data.</text>
</comment>
<proteinExistence type="predicted"/>
<gene>
    <name evidence="2" type="ORF">HKBW3S06_00108</name>
</gene>
<sequence length="106" mass="12327">MNKSFIEVDFPVKEVSEESTREKNIRHGHISTLHIWWARRPLASSRASIYAALTPEPRDEEERLKRAHFIANLSKWENSLNKNLIQRAREEILKASDGKPPKVLDP</sequence>
<dbReference type="GO" id="GO:0032259">
    <property type="term" value="P:methylation"/>
    <property type="evidence" value="ECO:0007669"/>
    <property type="project" value="UniProtKB-KW"/>
</dbReference>
<dbReference type="Proteomes" id="UP000580051">
    <property type="component" value="Unassembled WGS sequence"/>
</dbReference>